<name>A0ABY8N6G6_9FLAO</name>
<evidence type="ECO:0000313" key="6">
    <source>
        <dbReference type="Proteomes" id="UP001232117"/>
    </source>
</evidence>
<feature type="coiled-coil region" evidence="2">
    <location>
        <begin position="169"/>
        <end position="266"/>
    </location>
</feature>
<keyword evidence="2" id="KW-0175">Coiled coil</keyword>
<evidence type="ECO:0000256" key="3">
    <source>
        <dbReference type="SAM" id="MobiDB-lite"/>
    </source>
</evidence>
<dbReference type="SUPFAM" id="SSF51261">
    <property type="entry name" value="Duplicated hybrid motif"/>
    <property type="match status" value="1"/>
</dbReference>
<evidence type="ECO:0000256" key="1">
    <source>
        <dbReference type="ARBA" id="ARBA00022729"/>
    </source>
</evidence>
<reference evidence="5 6" key="2">
    <citation type="submission" date="2023-06" db="EMBL/GenBank/DDBJ databases">
        <title>Complete Genome Sequence of Flavobacterium keumense K3R-10.</title>
        <authorList>
            <person name="Jeong H."/>
            <person name="Jhang S.Y."/>
            <person name="Kim J.N."/>
        </authorList>
    </citation>
    <scope>NUCLEOTIDE SEQUENCE [LARGE SCALE GENOMIC DNA]</scope>
    <source>
        <strain evidence="5 6">K3R-10</strain>
    </source>
</reference>
<feature type="compositionally biased region" description="Low complexity" evidence="3">
    <location>
        <begin position="281"/>
        <end position="292"/>
    </location>
</feature>
<dbReference type="Gene3D" id="6.10.250.3150">
    <property type="match status" value="1"/>
</dbReference>
<dbReference type="Pfam" id="PF01551">
    <property type="entry name" value="Peptidase_M23"/>
    <property type="match status" value="1"/>
</dbReference>
<gene>
    <name evidence="5" type="ORF">MG292_03100</name>
</gene>
<dbReference type="CDD" id="cd12797">
    <property type="entry name" value="M23_peptidase"/>
    <property type="match status" value="1"/>
</dbReference>
<proteinExistence type="predicted"/>
<accession>A0ABY8N6G6</accession>
<keyword evidence="1" id="KW-0732">Signal</keyword>
<keyword evidence="6" id="KW-1185">Reference proteome</keyword>
<organism evidence="5 6">
    <name type="scientific">Flavobacterium keumense</name>
    <dbReference type="NCBI Taxonomy" id="1306518"/>
    <lineage>
        <taxon>Bacteria</taxon>
        <taxon>Pseudomonadati</taxon>
        <taxon>Bacteroidota</taxon>
        <taxon>Flavobacteriia</taxon>
        <taxon>Flavobacteriales</taxon>
        <taxon>Flavobacteriaceae</taxon>
        <taxon>Flavobacterium</taxon>
    </lineage>
</organism>
<dbReference type="InterPro" id="IPR011055">
    <property type="entry name" value="Dup_hybrid_motif"/>
</dbReference>
<sequence>MPKFLLSLLFICTTSLVWSQESQQERLEQRKAQIQQEIKENERLLQSVKKKEKSAVSVMAIQEKKIALKENLIKTTEKQAKLLSNDMYINQVQINKLKKELVILKEDYAKMIVKSYKSRSEESRAMFLLSSKNFQQAYKRLQYMKQYTSFRKIQGEEIQGKSKELVVYNQKLEVQKSAKQKLIEEKEKERQSLEQEKKEQEKLVNAIKKDKNKIANDIKKKQQEAKAIDRQIDRLIRQAIAEANRKAAAERAKQKAAATAAAKEKKAAALAAAKELANANKTTKNAKPIAKPVETEEEPEPTTRESISSTKIDLTPEAKIVSDNFRANKGRLPYPVERGSITLGFGNQPHPVYKSLMVHNSGVEITTDQGASARAVFDGIVTSVISLSPVNRAVMIQHGDYFTVYQNLSSVSVSKGEKVNRKQAIGRVRSNGETGKTVIKFLILQNTSYINPAGWLSN</sequence>
<feature type="domain" description="M23ase beta-sheet core" evidence="4">
    <location>
        <begin position="360"/>
        <end position="452"/>
    </location>
</feature>
<dbReference type="RefSeq" id="WP_264534156.1">
    <property type="nucleotide sequence ID" value="NZ_CP092332.1"/>
</dbReference>
<protein>
    <submittedName>
        <fullName evidence="5">Peptidoglycan DD-metalloendopeptidase family protein</fullName>
    </submittedName>
</protein>
<dbReference type="EMBL" id="CP092332">
    <property type="protein sequence ID" value="WGK95235.1"/>
    <property type="molecule type" value="Genomic_DNA"/>
</dbReference>
<reference evidence="5 6" key="1">
    <citation type="submission" date="2022-02" db="EMBL/GenBank/DDBJ databases">
        <authorList>
            <person name="Cha I.-T."/>
            <person name="Lee K.-E."/>
            <person name="Park S.-J."/>
        </authorList>
    </citation>
    <scope>NUCLEOTIDE SEQUENCE [LARGE SCALE GENOMIC DNA]</scope>
    <source>
        <strain evidence="5 6">K3R-10</strain>
    </source>
</reference>
<dbReference type="InterPro" id="IPR050570">
    <property type="entry name" value="Cell_wall_metabolism_enzyme"/>
</dbReference>
<dbReference type="PANTHER" id="PTHR21666:SF289">
    <property type="entry name" value="L-ALA--D-GLU ENDOPEPTIDASE"/>
    <property type="match status" value="1"/>
</dbReference>
<evidence type="ECO:0000313" key="5">
    <source>
        <dbReference type="EMBL" id="WGK95235.1"/>
    </source>
</evidence>
<feature type="region of interest" description="Disordered" evidence="3">
    <location>
        <begin position="281"/>
        <end position="311"/>
    </location>
</feature>
<dbReference type="PANTHER" id="PTHR21666">
    <property type="entry name" value="PEPTIDASE-RELATED"/>
    <property type="match status" value="1"/>
</dbReference>
<dbReference type="Gene3D" id="2.70.70.10">
    <property type="entry name" value="Glucose Permease (Domain IIA)"/>
    <property type="match status" value="1"/>
</dbReference>
<dbReference type="Proteomes" id="UP001232117">
    <property type="component" value="Chromosome"/>
</dbReference>
<evidence type="ECO:0000256" key="2">
    <source>
        <dbReference type="SAM" id="Coils"/>
    </source>
</evidence>
<dbReference type="InterPro" id="IPR016047">
    <property type="entry name" value="M23ase_b-sheet_dom"/>
</dbReference>
<feature type="coiled-coil region" evidence="2">
    <location>
        <begin position="17"/>
        <end position="114"/>
    </location>
</feature>
<evidence type="ECO:0000259" key="4">
    <source>
        <dbReference type="Pfam" id="PF01551"/>
    </source>
</evidence>